<comment type="similarity">
    <text evidence="11">In the N-terminal section; belongs to the SecD/SecF family. SecD subfamily.</text>
</comment>
<dbReference type="PRINTS" id="PR01755">
    <property type="entry name" value="SECFTRNLCASE"/>
</dbReference>
<feature type="transmembrane region" description="Helical" evidence="12">
    <location>
        <begin position="357"/>
        <end position="377"/>
    </location>
</feature>
<sequence length="745" mass="81484">MVKRNRIVAFFLIIAVLAAVIGTTVMGTANKIKLGLDLQGGFEVLYKVKPIKEGEKVNKTVLVSTAKALEKRVNVLGVSEPNIQIEGKDRIRVQLAGVKDQAKARDILSTEANLTIRDVNDKVLMTGADLKEGASKQTFDEMNKPSVSITFKDAKKVESVTSKVLQMGPPNNMMVIWLDFKEGVDSFKKESAKEKPTYLSAASVNQVFTDDSLSIVGSTFTVESAKELADLLNAGALPVHLDELYSTSIGAKFGTDALHETILAGIVGVIIIFLFMLYFYRLPGLLACIMLTAYVYLTLLVFDWMNAVLTLPGIAALILGVGIAVDNNIITYERLKDELKLGKSVASAYRAGNQRSFATIFDANITTLLAAAVLFIFGTSSVKGFATSLIVSILVSFITAVFGTRLLLSLLVQSRYLNNKKTWFGIKQSEILGLNHNLTHPPTKYDKVDFVSIGRKFVYFSIITTIVGVIVLSIFQLNLGIDFASGTRVTFESKTAVTKQIVNEELEKLGLEAESTTISENGGKAGSIAFKGVLSKDQINKLKKEFTTEFGIEPNVSTVDPVVGRELAANALKALVIASIGIILYVSLRFQFSYALASVVALIHDAFFIVVVFSIFRLEVDITFIAAVLTIVGYSINDSIVTFDRVRENMKLKKKIRTREELNEIVNDSIRQTLGRSVKTVLTVVLAVIALLIFGSSAILNFSIALLVGLVVGTYSSIFIASQIWLYIKGRQLDKHQVIETEEAK</sequence>
<evidence type="ECO:0000256" key="1">
    <source>
        <dbReference type="ARBA" id="ARBA00004651"/>
    </source>
</evidence>
<dbReference type="GO" id="GO:0005886">
    <property type="term" value="C:plasma membrane"/>
    <property type="evidence" value="ECO:0007669"/>
    <property type="project" value="UniProtKB-SubCell"/>
</dbReference>
<dbReference type="HAMAP" id="MF_01463_B">
    <property type="entry name" value="SecD_B"/>
    <property type="match status" value="1"/>
</dbReference>
<reference evidence="17" key="1">
    <citation type="journal article" date="2019" name="Int. J. Syst. Evol. Microbiol.">
        <title>The Global Catalogue of Microorganisms (GCM) 10K type strain sequencing project: providing services to taxonomists for standard genome sequencing and annotation.</title>
        <authorList>
            <consortium name="The Broad Institute Genomics Platform"/>
            <consortium name="The Broad Institute Genome Sequencing Center for Infectious Disease"/>
            <person name="Wu L."/>
            <person name="Ma J."/>
        </authorList>
    </citation>
    <scope>NUCLEOTIDE SEQUENCE [LARGE SCALE GENOMIC DNA]</scope>
    <source>
        <strain evidence="17">CGMCC 1.14993</strain>
    </source>
</reference>
<evidence type="ECO:0000313" key="16">
    <source>
        <dbReference type="EMBL" id="GGI10562.1"/>
    </source>
</evidence>
<dbReference type="Pfam" id="PF21760">
    <property type="entry name" value="SecD_1st"/>
    <property type="match status" value="1"/>
</dbReference>
<feature type="transmembrane region" description="Helical" evidence="12">
    <location>
        <begin position="308"/>
        <end position="330"/>
    </location>
</feature>
<feature type="transmembrane region" description="Helical" evidence="12">
    <location>
        <begin position="285"/>
        <end position="302"/>
    </location>
</feature>
<dbReference type="GO" id="GO:0006605">
    <property type="term" value="P:protein targeting"/>
    <property type="evidence" value="ECO:0007669"/>
    <property type="project" value="UniProtKB-UniRule"/>
</dbReference>
<accession>A0A8J3AE15</accession>
<evidence type="ECO:0000256" key="7">
    <source>
        <dbReference type="ARBA" id="ARBA00023010"/>
    </source>
</evidence>
<dbReference type="InterPro" id="IPR022646">
    <property type="entry name" value="SecD/SecF_CS"/>
</dbReference>
<evidence type="ECO:0000256" key="2">
    <source>
        <dbReference type="ARBA" id="ARBA00022448"/>
    </source>
</evidence>
<evidence type="ECO:0000259" key="14">
    <source>
        <dbReference type="Pfam" id="PF02355"/>
    </source>
</evidence>
<dbReference type="InterPro" id="IPR055344">
    <property type="entry name" value="SecD_SecF_C_bact"/>
</dbReference>
<feature type="transmembrane region" description="Helical" evidence="12">
    <location>
        <begin position="389"/>
        <end position="412"/>
    </location>
</feature>
<dbReference type="InterPro" id="IPR048631">
    <property type="entry name" value="SecD_1st"/>
</dbReference>
<dbReference type="NCBIfam" id="TIGR00916">
    <property type="entry name" value="2A0604s01"/>
    <property type="match status" value="2"/>
</dbReference>
<keyword evidence="6 12" id="KW-1133">Transmembrane helix</keyword>
<feature type="domain" description="Protein export membrane protein SecD/SecF C-terminal" evidence="14">
    <location>
        <begin position="246"/>
        <end position="408"/>
    </location>
</feature>
<evidence type="ECO:0000256" key="10">
    <source>
        <dbReference type="ARBA" id="ARBA00060856"/>
    </source>
</evidence>
<keyword evidence="7 12" id="KW-0811">Translocation</keyword>
<dbReference type="InterPro" id="IPR022645">
    <property type="entry name" value="SecD/SecF_bac"/>
</dbReference>
<feature type="transmembrane region" description="Helical" evidence="12">
    <location>
        <begin position="567"/>
        <end position="588"/>
    </location>
</feature>
<dbReference type="OrthoDB" id="9805019at2"/>
<dbReference type="EMBL" id="BMHB01000001">
    <property type="protein sequence ID" value="GGI10562.1"/>
    <property type="molecule type" value="Genomic_DNA"/>
</dbReference>
<dbReference type="PANTHER" id="PTHR30081">
    <property type="entry name" value="PROTEIN-EXPORT MEMBRANE PROTEIN SEC"/>
    <property type="match status" value="1"/>
</dbReference>
<evidence type="ECO:0000256" key="8">
    <source>
        <dbReference type="ARBA" id="ARBA00023136"/>
    </source>
</evidence>
<feature type="domain" description="Protein translocase subunit SecDF P1" evidence="15">
    <location>
        <begin position="66"/>
        <end position="121"/>
    </location>
</feature>
<dbReference type="FunFam" id="1.20.1640.10:FF:000004">
    <property type="entry name" value="Protein translocase subunit SecD"/>
    <property type="match status" value="1"/>
</dbReference>
<dbReference type="NCBIfam" id="TIGR00966">
    <property type="entry name" value="transloc_SecF"/>
    <property type="match status" value="1"/>
</dbReference>
<comment type="similarity">
    <text evidence="12">Belongs to the SecD/SecF family. SecD subfamily.</text>
</comment>
<comment type="subcellular location">
    <subcellularLocation>
        <location evidence="1 12">Cell membrane</location>
        <topology evidence="1 12">Multi-pass membrane protein</topology>
    </subcellularLocation>
</comment>
<dbReference type="HAMAP" id="MF_01464_B">
    <property type="entry name" value="SecF_B"/>
    <property type="match status" value="1"/>
</dbReference>
<dbReference type="PANTHER" id="PTHR30081:SF1">
    <property type="entry name" value="PROTEIN TRANSLOCASE SUBUNIT SECD"/>
    <property type="match status" value="1"/>
</dbReference>
<comment type="similarity">
    <text evidence="10">In the C-terminal section; belongs to the SecD/SecF family. SecF subfamily.</text>
</comment>
<keyword evidence="2 12" id="KW-0813">Transport</keyword>
<dbReference type="GO" id="GO:0065002">
    <property type="term" value="P:intracellular protein transmembrane transport"/>
    <property type="evidence" value="ECO:0007669"/>
    <property type="project" value="UniProtKB-UniRule"/>
</dbReference>
<feature type="transmembrane region" description="Helical" evidence="12">
    <location>
        <begin position="681"/>
        <end position="700"/>
    </location>
</feature>
<keyword evidence="4 12" id="KW-0812">Transmembrane</keyword>
<dbReference type="Gene3D" id="1.20.1640.10">
    <property type="entry name" value="Multidrug efflux transporter AcrB transmembrane domain"/>
    <property type="match status" value="2"/>
</dbReference>
<organism evidence="16 17">
    <name type="scientific">Gottfriedia solisilvae</name>
    <dbReference type="NCBI Taxonomy" id="1516104"/>
    <lineage>
        <taxon>Bacteria</taxon>
        <taxon>Bacillati</taxon>
        <taxon>Bacillota</taxon>
        <taxon>Bacilli</taxon>
        <taxon>Bacillales</taxon>
        <taxon>Bacillaceae</taxon>
        <taxon>Gottfriedia</taxon>
    </lineage>
</organism>
<dbReference type="GO" id="GO:0043952">
    <property type="term" value="P:protein transport by the Sec complex"/>
    <property type="evidence" value="ECO:0007669"/>
    <property type="project" value="UniProtKB-UniRule"/>
</dbReference>
<dbReference type="Pfam" id="PF07549">
    <property type="entry name" value="Sec_GG"/>
    <property type="match status" value="1"/>
</dbReference>
<feature type="transmembrane region" description="Helical" evidence="12">
    <location>
        <begin position="457"/>
        <end position="477"/>
    </location>
</feature>
<proteinExistence type="inferred from homology"/>
<dbReference type="GO" id="GO:0015450">
    <property type="term" value="F:protein-transporting ATPase activity"/>
    <property type="evidence" value="ECO:0007669"/>
    <property type="project" value="InterPro"/>
</dbReference>
<keyword evidence="3 12" id="KW-1003">Cell membrane</keyword>
<evidence type="ECO:0000256" key="6">
    <source>
        <dbReference type="ARBA" id="ARBA00022989"/>
    </source>
</evidence>
<dbReference type="NCBIfam" id="TIGR01129">
    <property type="entry name" value="secD"/>
    <property type="match status" value="1"/>
</dbReference>
<gene>
    <name evidence="16" type="primary">secDF</name>
    <name evidence="12" type="synonym">secD</name>
    <name evidence="13" type="synonym">secF</name>
    <name evidence="16" type="ORF">GCM10007380_03420</name>
</gene>
<feature type="transmembrane region" description="Helical" evidence="12">
    <location>
        <begin position="262"/>
        <end position="280"/>
    </location>
</feature>
<comment type="caution">
    <text evidence="16">The sequence shown here is derived from an EMBL/GenBank/DDBJ whole genome shotgun (WGS) entry which is preliminary data.</text>
</comment>
<dbReference type="RefSeq" id="WP_087998641.1">
    <property type="nucleotide sequence ID" value="NZ_BMHB01000001.1"/>
</dbReference>
<dbReference type="InterPro" id="IPR005665">
    <property type="entry name" value="SecF_bac"/>
</dbReference>
<dbReference type="InterPro" id="IPR022813">
    <property type="entry name" value="SecD/SecF_arch_bac"/>
</dbReference>
<keyword evidence="8 12" id="KW-0472">Membrane</keyword>
<evidence type="ECO:0000256" key="4">
    <source>
        <dbReference type="ARBA" id="ARBA00022692"/>
    </source>
</evidence>
<dbReference type="SUPFAM" id="SSF82866">
    <property type="entry name" value="Multidrug efflux transporter AcrB transmembrane domain"/>
    <property type="match status" value="2"/>
</dbReference>
<feature type="transmembrane region" description="Helical" evidence="12">
    <location>
        <begin position="595"/>
        <end position="616"/>
    </location>
</feature>
<comment type="similarity">
    <text evidence="13">Belongs to the SecD/SecF family. SecF subfamily.</text>
</comment>
<keyword evidence="17" id="KW-1185">Reference proteome</keyword>
<comment type="subunit">
    <text evidence="12">Forms a complex with SecF. Part of the essential Sec protein translocation apparatus which comprises SecA, SecYEG and auxiliary proteins SecDF. Other proteins may also be involved.</text>
</comment>
<dbReference type="FunFam" id="1.20.1640.10:FF:000024">
    <property type="entry name" value="Multifunctional fusion protein"/>
    <property type="match status" value="1"/>
</dbReference>
<protein>
    <recommendedName>
        <fullName evidence="12 13">Multifunctional fusion protein</fullName>
    </recommendedName>
    <domain>
        <recommendedName>
            <fullName evidence="12">Protein translocase subunit SecD</fullName>
        </recommendedName>
    </domain>
    <domain>
        <recommendedName>
            <fullName evidence="13">Protein-export membrane protein SecF</fullName>
        </recommendedName>
    </domain>
</protein>
<dbReference type="Gene3D" id="3.30.1360.200">
    <property type="match status" value="1"/>
</dbReference>
<comment type="function">
    <text evidence="9 12">Part of the Sec protein translocase complex. Interacts with the SecYEG preprotein conducting channel. SecDF uses the proton motive force (PMF) to complete protein translocation after the ATP-dependent function of SecA.</text>
</comment>
<evidence type="ECO:0000259" key="15">
    <source>
        <dbReference type="Pfam" id="PF21760"/>
    </source>
</evidence>
<evidence type="ECO:0000256" key="5">
    <source>
        <dbReference type="ARBA" id="ARBA00022927"/>
    </source>
</evidence>
<evidence type="ECO:0000256" key="3">
    <source>
        <dbReference type="ARBA" id="ARBA00022475"/>
    </source>
</evidence>
<keyword evidence="5 12" id="KW-0653">Protein transport</keyword>
<evidence type="ECO:0000256" key="12">
    <source>
        <dbReference type="HAMAP-Rule" id="MF_01463"/>
    </source>
</evidence>
<comment type="caution">
    <text evidence="12">Lacks conserved residue(s) required for the propagation of feature annotation.</text>
</comment>
<dbReference type="AlphaFoldDB" id="A0A8J3AE15"/>
<evidence type="ECO:0000313" key="17">
    <source>
        <dbReference type="Proteomes" id="UP000626244"/>
    </source>
</evidence>
<feature type="domain" description="Protein export membrane protein SecD/SecF C-terminal" evidence="14">
    <location>
        <begin position="553"/>
        <end position="729"/>
    </location>
</feature>
<dbReference type="Pfam" id="PF02355">
    <property type="entry name" value="SecD_SecF_C"/>
    <property type="match status" value="2"/>
</dbReference>
<feature type="transmembrane region" description="Helical" evidence="12">
    <location>
        <begin position="622"/>
        <end position="643"/>
    </location>
</feature>
<evidence type="ECO:0000256" key="13">
    <source>
        <dbReference type="HAMAP-Rule" id="MF_01464"/>
    </source>
</evidence>
<name>A0A8J3AE15_9BACI</name>
<comment type="subunit">
    <text evidence="13">Forms a complex with SecD. Part of the essential Sec protein translocation apparatus which comprises SecA, SecYEG and auxiliary proteins SecDF. Other proteins may also be involved.</text>
</comment>
<dbReference type="Proteomes" id="UP000626244">
    <property type="component" value="Unassembled WGS sequence"/>
</dbReference>
<feature type="transmembrane region" description="Helical" evidence="12">
    <location>
        <begin position="706"/>
        <end position="728"/>
    </location>
</feature>
<evidence type="ECO:0000256" key="9">
    <source>
        <dbReference type="ARBA" id="ARBA00059018"/>
    </source>
</evidence>
<dbReference type="InterPro" id="IPR005791">
    <property type="entry name" value="SecD"/>
</dbReference>
<evidence type="ECO:0000256" key="11">
    <source>
        <dbReference type="ARBA" id="ARBA00061053"/>
    </source>
</evidence>
<dbReference type="Gene3D" id="3.30.70.3400">
    <property type="match status" value="1"/>
</dbReference>
<dbReference type="NCBIfam" id="NF009581">
    <property type="entry name" value="PRK13024.1-1"/>
    <property type="match status" value="1"/>
</dbReference>
<dbReference type="InterPro" id="IPR048634">
    <property type="entry name" value="SecD_SecF_C"/>
</dbReference>